<dbReference type="InterPro" id="IPR000983">
    <property type="entry name" value="Bac_GSPG_pilin"/>
</dbReference>
<proteinExistence type="predicted"/>
<dbReference type="PANTHER" id="PTHR30093:SF44">
    <property type="entry name" value="TYPE II SECRETION SYSTEM CORE PROTEIN G"/>
    <property type="match status" value="1"/>
</dbReference>
<dbReference type="InterPro" id="IPR045584">
    <property type="entry name" value="Pilin-like"/>
</dbReference>
<dbReference type="OrthoDB" id="196092at2"/>
<dbReference type="GO" id="GO:0016020">
    <property type="term" value="C:membrane"/>
    <property type="evidence" value="ECO:0007669"/>
    <property type="project" value="UniProtKB-SubCell"/>
</dbReference>
<reference evidence="7 8" key="1">
    <citation type="journal article" date="2017" name="BMC Genomics">
        <title>Genome sequencing of 39 Akkermansia muciniphila isolates reveals its population structure, genomic and functional diverisity, and global distribution in mammalian gut microbiotas.</title>
        <authorList>
            <person name="Guo X."/>
            <person name="Li S."/>
            <person name="Zhang J."/>
            <person name="Wu F."/>
            <person name="Li X."/>
            <person name="Wu D."/>
            <person name="Zhang M."/>
            <person name="Ou Z."/>
            <person name="Jie Z."/>
            <person name="Yan Q."/>
            <person name="Li P."/>
            <person name="Yi J."/>
            <person name="Peng Y."/>
        </authorList>
    </citation>
    <scope>NUCLEOTIDE SEQUENCE [LARGE SCALE GENOMIC DNA]</scope>
    <source>
        <strain evidence="7 8">GP24</strain>
    </source>
</reference>
<comment type="caution">
    <text evidence="7">The sequence shown here is derived from an EMBL/GenBank/DDBJ whole genome shotgun (WGS) entry which is preliminary data.</text>
</comment>
<comment type="subcellular location">
    <subcellularLocation>
        <location evidence="1">Membrane</location>
        <topology evidence="1">Single-pass membrane protein</topology>
    </subcellularLocation>
</comment>
<accession>A0A2N8HFF3</accession>
<dbReference type="AlphaFoldDB" id="A0A2N8HFF3"/>
<protein>
    <recommendedName>
        <fullName evidence="9">Prepilin-type N-terminal cleavage/methylation domain-containing protein</fullName>
    </recommendedName>
</protein>
<evidence type="ECO:0000313" key="7">
    <source>
        <dbReference type="EMBL" id="PNC18996.1"/>
    </source>
</evidence>
<dbReference type="PANTHER" id="PTHR30093">
    <property type="entry name" value="GENERAL SECRETION PATHWAY PROTEIN G"/>
    <property type="match status" value="1"/>
</dbReference>
<organism evidence="7 8">
    <name type="scientific">Akkermansia muciniphila</name>
    <dbReference type="NCBI Taxonomy" id="239935"/>
    <lineage>
        <taxon>Bacteria</taxon>
        <taxon>Pseudomonadati</taxon>
        <taxon>Verrucomicrobiota</taxon>
        <taxon>Verrucomicrobiia</taxon>
        <taxon>Verrucomicrobiales</taxon>
        <taxon>Akkermansiaceae</taxon>
        <taxon>Akkermansia</taxon>
    </lineage>
</organism>
<evidence type="ECO:0000256" key="5">
    <source>
        <dbReference type="ARBA" id="ARBA00023136"/>
    </source>
</evidence>
<evidence type="ECO:0000256" key="1">
    <source>
        <dbReference type="ARBA" id="ARBA00004167"/>
    </source>
</evidence>
<dbReference type="Gene3D" id="3.30.700.10">
    <property type="entry name" value="Glycoprotein, Type 4 Pilin"/>
    <property type="match status" value="1"/>
</dbReference>
<evidence type="ECO:0000256" key="6">
    <source>
        <dbReference type="SAM" id="Phobius"/>
    </source>
</evidence>
<dbReference type="SUPFAM" id="SSF54523">
    <property type="entry name" value="Pili subunits"/>
    <property type="match status" value="1"/>
</dbReference>
<dbReference type="PROSITE" id="PS00409">
    <property type="entry name" value="PROKAR_NTER_METHYL"/>
    <property type="match status" value="1"/>
</dbReference>
<dbReference type="GO" id="GO:0015627">
    <property type="term" value="C:type II protein secretion system complex"/>
    <property type="evidence" value="ECO:0007669"/>
    <property type="project" value="InterPro"/>
</dbReference>
<keyword evidence="3 6" id="KW-0812">Transmembrane</keyword>
<keyword evidence="2" id="KW-0488">Methylation</keyword>
<keyword evidence="5 6" id="KW-0472">Membrane</keyword>
<dbReference type="NCBIfam" id="TIGR02532">
    <property type="entry name" value="IV_pilin_GFxxxE"/>
    <property type="match status" value="1"/>
</dbReference>
<feature type="transmembrane region" description="Helical" evidence="6">
    <location>
        <begin position="12"/>
        <end position="36"/>
    </location>
</feature>
<dbReference type="EMBL" id="PJKA01000006">
    <property type="protein sequence ID" value="PNC18996.1"/>
    <property type="molecule type" value="Genomic_DNA"/>
</dbReference>
<name>A0A2N8HFF3_9BACT</name>
<evidence type="ECO:0000313" key="8">
    <source>
        <dbReference type="Proteomes" id="UP000236000"/>
    </source>
</evidence>
<dbReference type="PRINTS" id="PR00813">
    <property type="entry name" value="BCTERIALGSPG"/>
</dbReference>
<evidence type="ECO:0000256" key="4">
    <source>
        <dbReference type="ARBA" id="ARBA00022989"/>
    </source>
</evidence>
<dbReference type="RefSeq" id="WP_102712848.1">
    <property type="nucleotide sequence ID" value="NZ_CABMLK010000003.1"/>
</dbReference>
<dbReference type="Pfam" id="PF07963">
    <property type="entry name" value="N_methyl"/>
    <property type="match status" value="1"/>
</dbReference>
<sequence length="213" mass="23818">MKAPFLNRKSRGFTLIELLVVIAIILTLAGIAMTVVNGVMEKSRVTTARSDCNGLQTAVENYMLDNGRVPVAWNSREMAKQARKDGQYYMTTAVDDDSRIMSILTNYMDRGDEDRKLNPKKTAYFNTTTTDVEGSPGLFFESRGRVGLMDPWESPYYIILNANPDDRTPRVQVGSRMVTKNVAVYSTGKDKQGSTADGHINNQELTEDNVTSW</sequence>
<evidence type="ECO:0000256" key="2">
    <source>
        <dbReference type="ARBA" id="ARBA00022481"/>
    </source>
</evidence>
<evidence type="ECO:0000256" key="3">
    <source>
        <dbReference type="ARBA" id="ARBA00022692"/>
    </source>
</evidence>
<dbReference type="GO" id="GO:0015628">
    <property type="term" value="P:protein secretion by the type II secretion system"/>
    <property type="evidence" value="ECO:0007669"/>
    <property type="project" value="InterPro"/>
</dbReference>
<dbReference type="Proteomes" id="UP000236000">
    <property type="component" value="Unassembled WGS sequence"/>
</dbReference>
<keyword evidence="4 6" id="KW-1133">Transmembrane helix</keyword>
<dbReference type="InterPro" id="IPR012902">
    <property type="entry name" value="N_methyl_site"/>
</dbReference>
<gene>
    <name evidence="7" type="ORF">CXU22_04195</name>
</gene>
<evidence type="ECO:0008006" key="9">
    <source>
        <dbReference type="Google" id="ProtNLM"/>
    </source>
</evidence>